<dbReference type="GO" id="GO:0005829">
    <property type="term" value="C:cytosol"/>
    <property type="evidence" value="ECO:0007669"/>
    <property type="project" value="TreeGrafter"/>
</dbReference>
<dbReference type="AlphaFoldDB" id="A0AAN4ZZ15"/>
<evidence type="ECO:0000313" key="12">
    <source>
        <dbReference type="Proteomes" id="UP000634647"/>
    </source>
</evidence>
<evidence type="ECO:0000259" key="7">
    <source>
        <dbReference type="Pfam" id="PF06429"/>
    </source>
</evidence>
<comment type="caution">
    <text evidence="9">The sequence shown here is derived from an EMBL/GenBank/DDBJ whole genome shotgun (WGS) entry which is preliminary data.</text>
</comment>
<dbReference type="InterPro" id="IPR053967">
    <property type="entry name" value="LlgE_F_G-like_D1"/>
</dbReference>
<evidence type="ECO:0000259" key="8">
    <source>
        <dbReference type="Pfam" id="PF22692"/>
    </source>
</evidence>
<evidence type="ECO:0000259" key="6">
    <source>
        <dbReference type="Pfam" id="PF00460"/>
    </source>
</evidence>
<dbReference type="Pfam" id="PF00460">
    <property type="entry name" value="Flg_bb_rod"/>
    <property type="match status" value="1"/>
</dbReference>
<feature type="region of interest" description="Disordered" evidence="5">
    <location>
        <begin position="164"/>
        <end position="185"/>
    </location>
</feature>
<evidence type="ECO:0000313" key="9">
    <source>
        <dbReference type="EMBL" id="GHD99244.1"/>
    </source>
</evidence>
<keyword evidence="9" id="KW-0966">Cell projection</keyword>
<dbReference type="PANTHER" id="PTHR30435">
    <property type="entry name" value="FLAGELLAR PROTEIN"/>
    <property type="match status" value="1"/>
</dbReference>
<evidence type="ECO:0000256" key="2">
    <source>
        <dbReference type="ARBA" id="ARBA00009677"/>
    </source>
</evidence>
<dbReference type="SUPFAM" id="SSF117143">
    <property type="entry name" value="Flagellar hook protein flgE"/>
    <property type="match status" value="1"/>
</dbReference>
<proteinExistence type="inferred from homology"/>
<comment type="subcellular location">
    <subcellularLocation>
        <location evidence="1 4">Bacterial flagellum basal body</location>
    </subcellularLocation>
</comment>
<gene>
    <name evidence="9" type="primary">flgE</name>
    <name evidence="9" type="ORF">GCM10008024_05850</name>
    <name evidence="10" type="ORF">SAMN05444006_102290</name>
</gene>
<evidence type="ECO:0000256" key="3">
    <source>
        <dbReference type="ARBA" id="ARBA00023143"/>
    </source>
</evidence>
<feature type="domain" description="Flagellar basal body rod protein N-terminal" evidence="6">
    <location>
        <begin position="7"/>
        <end position="37"/>
    </location>
</feature>
<comment type="function">
    <text evidence="4">A flexible structure which links the flagellar filament to the drive apparatus in the basal body.</text>
</comment>
<organism evidence="9 12">
    <name type="scientific">Allgaiera indica</name>
    <dbReference type="NCBI Taxonomy" id="765699"/>
    <lineage>
        <taxon>Bacteria</taxon>
        <taxon>Pseudomonadati</taxon>
        <taxon>Pseudomonadota</taxon>
        <taxon>Alphaproteobacteria</taxon>
        <taxon>Rhodobacterales</taxon>
        <taxon>Paracoccaceae</taxon>
        <taxon>Allgaiera</taxon>
    </lineage>
</organism>
<keyword evidence="3 4" id="KW-0975">Bacterial flagellum</keyword>
<dbReference type="NCBIfam" id="TIGR03506">
    <property type="entry name" value="FlgEFG_subfam"/>
    <property type="match status" value="1"/>
</dbReference>
<dbReference type="InterPro" id="IPR010930">
    <property type="entry name" value="Flg_bb/hook_C_dom"/>
</dbReference>
<feature type="domain" description="Flagellar basal-body/hook protein C-terminal" evidence="7">
    <location>
        <begin position="388"/>
        <end position="432"/>
    </location>
</feature>
<keyword evidence="9" id="KW-0969">Cilium</keyword>
<dbReference type="Pfam" id="PF06429">
    <property type="entry name" value="Flg_bbr_C"/>
    <property type="match status" value="1"/>
</dbReference>
<evidence type="ECO:0000313" key="11">
    <source>
        <dbReference type="Proteomes" id="UP000199541"/>
    </source>
</evidence>
<dbReference type="GO" id="GO:0071978">
    <property type="term" value="P:bacterial-type flagellum-dependent swarming motility"/>
    <property type="evidence" value="ECO:0007669"/>
    <property type="project" value="TreeGrafter"/>
</dbReference>
<reference evidence="10 11" key="2">
    <citation type="submission" date="2016-10" db="EMBL/GenBank/DDBJ databases">
        <authorList>
            <person name="Varghese N."/>
            <person name="Submissions S."/>
        </authorList>
    </citation>
    <scope>NUCLEOTIDE SEQUENCE [LARGE SCALE GENOMIC DNA]</scope>
    <source>
        <strain evidence="10 11">DSM 24802</strain>
    </source>
</reference>
<reference evidence="9" key="1">
    <citation type="journal article" date="2014" name="Int. J. Syst. Evol. Microbiol.">
        <title>Complete genome sequence of Corynebacterium casei LMG S-19264T (=DSM 44701T), isolated from a smear-ripened cheese.</title>
        <authorList>
            <consortium name="US DOE Joint Genome Institute (JGI-PGF)"/>
            <person name="Walter F."/>
            <person name="Albersmeier A."/>
            <person name="Kalinowski J."/>
            <person name="Ruckert C."/>
        </authorList>
    </citation>
    <scope>NUCLEOTIDE SEQUENCE</scope>
    <source>
        <strain evidence="9">CGMCC 1.10859</strain>
    </source>
</reference>
<evidence type="ECO:0000313" key="10">
    <source>
        <dbReference type="EMBL" id="SDW30664.1"/>
    </source>
</evidence>
<comment type="similarity">
    <text evidence="2 4">Belongs to the flagella basal body rod proteins family.</text>
</comment>
<dbReference type="Proteomes" id="UP000634647">
    <property type="component" value="Unassembled WGS sequence"/>
</dbReference>
<protein>
    <recommendedName>
        <fullName evidence="4">Flagellar hook protein FlgE</fullName>
    </recommendedName>
</protein>
<dbReference type="EMBL" id="BNAB01000002">
    <property type="protein sequence ID" value="GHD99244.1"/>
    <property type="molecule type" value="Genomic_DNA"/>
</dbReference>
<dbReference type="GO" id="GO:0009424">
    <property type="term" value="C:bacterial-type flagellum hook"/>
    <property type="evidence" value="ECO:0007669"/>
    <property type="project" value="TreeGrafter"/>
</dbReference>
<keyword evidence="11" id="KW-1185">Reference proteome</keyword>
<name>A0AAN4ZZ15_9RHOB</name>
<keyword evidence="9" id="KW-0282">Flagellum</keyword>
<dbReference type="RefSeq" id="WP_035841766.1">
    <property type="nucleotide sequence ID" value="NZ_BNAB01000002.1"/>
</dbReference>
<dbReference type="InterPro" id="IPR020013">
    <property type="entry name" value="Flagellar_FlgE/F/G"/>
</dbReference>
<accession>A0AAN4ZZ15</accession>
<feature type="domain" description="Flagellar hook protein FlgE/F/G-like D1" evidence="8">
    <location>
        <begin position="83"/>
        <end position="152"/>
    </location>
</feature>
<dbReference type="GO" id="GO:0009425">
    <property type="term" value="C:bacterial-type flagellum basal body"/>
    <property type="evidence" value="ECO:0007669"/>
    <property type="project" value="UniProtKB-SubCell"/>
</dbReference>
<evidence type="ECO:0000256" key="5">
    <source>
        <dbReference type="SAM" id="MobiDB-lite"/>
    </source>
</evidence>
<evidence type="ECO:0000256" key="1">
    <source>
        <dbReference type="ARBA" id="ARBA00004117"/>
    </source>
</evidence>
<dbReference type="InterPro" id="IPR037925">
    <property type="entry name" value="FlgE/F/G-like"/>
</dbReference>
<sequence>MSISSAMETGVSGLFANSTAIGRVSENIANANTVGYKRRFAEMVTTTASTDGGAGPAGVTAVDNNTVTLGGTLQSTSSPTDLAISGNGFFIVSTSPNDPVQSHYMLTRAGSFSPDANGNLRNSAGYYLAGYEYGSGGTLQQVDRNSFSGMKTVNVDSATIQPSATSKIGVQGNLPSQETGLATPGAPFTSSTEYYNALGATGRILFNWQPTSTPDRWVVSIADDAGNTYGSVTMDFANSGPAAGEPQSYSGVTSTATAPAGFSFNTATGSGTLTVANGSTPQTIQIALGTPGTADGMTQFAGDFTPQTFGKDGAAAGKLASVEVDAQGNLVGVFDNGTRKKLYEIPVGQVTNPNGLAAVNGNAYKLSTAAGAYYNAPTGSGGVGKIVSKTLEGSNVDIAQELTDLIRIQRSYSTNAKIITTMDQILQETAQLKR</sequence>
<dbReference type="InterPro" id="IPR001444">
    <property type="entry name" value="Flag_bb_rod_N"/>
</dbReference>
<reference evidence="9" key="3">
    <citation type="submission" date="2023-06" db="EMBL/GenBank/DDBJ databases">
        <authorList>
            <person name="Sun Q."/>
            <person name="Zhou Y."/>
        </authorList>
    </citation>
    <scope>NUCLEOTIDE SEQUENCE</scope>
    <source>
        <strain evidence="9">CGMCC 1.10859</strain>
    </source>
</reference>
<feature type="compositionally biased region" description="Polar residues" evidence="5">
    <location>
        <begin position="164"/>
        <end position="180"/>
    </location>
</feature>
<dbReference type="PANTHER" id="PTHR30435:SF1">
    <property type="entry name" value="FLAGELLAR HOOK PROTEIN FLGE"/>
    <property type="match status" value="1"/>
</dbReference>
<dbReference type="Proteomes" id="UP000199541">
    <property type="component" value="Unassembled WGS sequence"/>
</dbReference>
<dbReference type="EMBL" id="FNOB01000002">
    <property type="protein sequence ID" value="SDW30664.1"/>
    <property type="molecule type" value="Genomic_DNA"/>
</dbReference>
<evidence type="ECO:0000256" key="4">
    <source>
        <dbReference type="RuleBase" id="RU362116"/>
    </source>
</evidence>
<dbReference type="Pfam" id="PF22692">
    <property type="entry name" value="LlgE_F_G_D1"/>
    <property type="match status" value="1"/>
</dbReference>